<feature type="compositionally biased region" description="Basic and acidic residues" evidence="1">
    <location>
        <begin position="1"/>
        <end position="60"/>
    </location>
</feature>
<reference evidence="3 4" key="1">
    <citation type="submission" date="2014-07" db="EMBL/GenBank/DDBJ databases">
        <title>Methanogenic archaea and the global carbon cycle.</title>
        <authorList>
            <person name="Henriksen J.R."/>
            <person name="Luke J."/>
            <person name="Reinhart S."/>
            <person name="Benedict M.N."/>
            <person name="Youngblut N.D."/>
            <person name="Metcalf M.E."/>
            <person name="Whitaker R.J."/>
            <person name="Metcalf W.W."/>
        </authorList>
    </citation>
    <scope>NUCLEOTIDE SEQUENCE [LARGE SCALE GENOMIC DNA]</scope>
    <source>
        <strain evidence="3 4">Wiesmoor</strain>
    </source>
</reference>
<evidence type="ECO:0000313" key="3">
    <source>
        <dbReference type="EMBL" id="AKB49914.1"/>
    </source>
</evidence>
<dbReference type="InterPro" id="IPR040612">
    <property type="entry name" value="ArsA_HSP20-like"/>
</dbReference>
<gene>
    <name evidence="3" type="ORF">MSBRW_0661</name>
</gene>
<feature type="region of interest" description="Disordered" evidence="1">
    <location>
        <begin position="1"/>
        <end position="61"/>
    </location>
</feature>
<dbReference type="PATRIC" id="fig|1434109.4.peg.805"/>
<protein>
    <submittedName>
        <fullName evidence="3">Gas vesicle protein GvpH, heat shock protein Hsp20</fullName>
    </submittedName>
</protein>
<dbReference type="RefSeq" id="WP_011305373.1">
    <property type="nucleotide sequence ID" value="NZ_CP009526.1"/>
</dbReference>
<evidence type="ECO:0000259" key="2">
    <source>
        <dbReference type="Pfam" id="PF17886"/>
    </source>
</evidence>
<accession>A0A0E3QH43</accession>
<dbReference type="Pfam" id="PF17886">
    <property type="entry name" value="ArsA_HSP20"/>
    <property type="match status" value="1"/>
</dbReference>
<dbReference type="InterPro" id="IPR008978">
    <property type="entry name" value="HSP20-like_chaperone"/>
</dbReference>
<evidence type="ECO:0000313" key="4">
    <source>
        <dbReference type="Proteomes" id="UP000033038"/>
    </source>
</evidence>
<dbReference type="GeneID" id="25419131"/>
<keyword evidence="3" id="KW-0346">Stress response</keyword>
<dbReference type="Proteomes" id="UP000033038">
    <property type="component" value="Chromosome"/>
</dbReference>
<dbReference type="SUPFAM" id="SSF49764">
    <property type="entry name" value="HSP20-like chaperones"/>
    <property type="match status" value="1"/>
</dbReference>
<name>A0A0E3QH43_METBA</name>
<sequence length="229" mass="25764">MCNGDKKDNGEKETNNDEKETKSDMKAEDLETKIQDLGNRIKELEQKLGEKENKATDNEHPSFVGDIVGSIPGFGKIVKILENSSPEFRQRIAETDMEIKHRLETGWSSKPVVSYGLSIRPMSSRNDSSKITGRVSRDIKNVTVEAPEPTGPIFDVFEKQDFVYVIAQIPDVEEKDINIEIQGDTLYISAGVYSKKISLPCKSGSIEEKSYKNGVLQLKIKRENNDDHN</sequence>
<dbReference type="HOGENOM" id="CLU_1243043_0_0_2"/>
<dbReference type="KEGG" id="mbw:MSBRW_0661"/>
<dbReference type="AlphaFoldDB" id="A0A0E3QH43"/>
<proteinExistence type="predicted"/>
<dbReference type="CDD" id="cd06464">
    <property type="entry name" value="ACD_sHsps-like"/>
    <property type="match status" value="1"/>
</dbReference>
<feature type="domain" description="ArsA HSP20-like" evidence="2">
    <location>
        <begin position="167"/>
        <end position="216"/>
    </location>
</feature>
<dbReference type="EMBL" id="CP009526">
    <property type="protein sequence ID" value="AKB49914.1"/>
    <property type="molecule type" value="Genomic_DNA"/>
</dbReference>
<dbReference type="Gene3D" id="2.60.40.790">
    <property type="match status" value="1"/>
</dbReference>
<evidence type="ECO:0000256" key="1">
    <source>
        <dbReference type="SAM" id="MobiDB-lite"/>
    </source>
</evidence>
<organism evidence="3 4">
    <name type="scientific">Methanosarcina barkeri str. Wiesmoor</name>
    <dbReference type="NCBI Taxonomy" id="1434109"/>
    <lineage>
        <taxon>Archaea</taxon>
        <taxon>Methanobacteriati</taxon>
        <taxon>Methanobacteriota</taxon>
        <taxon>Stenosarchaea group</taxon>
        <taxon>Methanomicrobia</taxon>
        <taxon>Methanosarcinales</taxon>
        <taxon>Methanosarcinaceae</taxon>
        <taxon>Methanosarcina</taxon>
    </lineage>
</organism>